<gene>
    <name evidence="1" type="ORF">RCOM_2156750</name>
</gene>
<name>B9TL49_RICCO</name>
<sequence length="77" mass="8606">MQRFSQSIRRSTAGAPSRRCAAFCRWRMISRPALAASWPRLAGAFMRRLSRKRPLGSSYQRSECFGVVTGASTLAQP</sequence>
<dbReference type="EMBL" id="EQ986219">
    <property type="protein sequence ID" value="EEF23414.1"/>
    <property type="molecule type" value="Genomic_DNA"/>
</dbReference>
<evidence type="ECO:0000313" key="2">
    <source>
        <dbReference type="Proteomes" id="UP000008311"/>
    </source>
</evidence>
<organism evidence="1 2">
    <name type="scientific">Ricinus communis</name>
    <name type="common">Castor bean</name>
    <dbReference type="NCBI Taxonomy" id="3988"/>
    <lineage>
        <taxon>Eukaryota</taxon>
        <taxon>Viridiplantae</taxon>
        <taxon>Streptophyta</taxon>
        <taxon>Embryophyta</taxon>
        <taxon>Tracheophyta</taxon>
        <taxon>Spermatophyta</taxon>
        <taxon>Magnoliopsida</taxon>
        <taxon>eudicotyledons</taxon>
        <taxon>Gunneridae</taxon>
        <taxon>Pentapetalae</taxon>
        <taxon>rosids</taxon>
        <taxon>fabids</taxon>
        <taxon>Malpighiales</taxon>
        <taxon>Euphorbiaceae</taxon>
        <taxon>Acalyphoideae</taxon>
        <taxon>Acalypheae</taxon>
        <taxon>Ricinus</taxon>
    </lineage>
</organism>
<dbReference type="Proteomes" id="UP000008311">
    <property type="component" value="Unassembled WGS sequence"/>
</dbReference>
<proteinExistence type="predicted"/>
<dbReference type="AlphaFoldDB" id="B9TL49"/>
<keyword evidence="2" id="KW-1185">Reference proteome</keyword>
<dbReference type="InParanoid" id="B9TL49"/>
<accession>B9TL49</accession>
<evidence type="ECO:0000313" key="1">
    <source>
        <dbReference type="EMBL" id="EEF23414.1"/>
    </source>
</evidence>
<reference evidence="2" key="1">
    <citation type="journal article" date="2010" name="Nat. Biotechnol.">
        <title>Draft genome sequence of the oilseed species Ricinus communis.</title>
        <authorList>
            <person name="Chan A.P."/>
            <person name="Crabtree J."/>
            <person name="Zhao Q."/>
            <person name="Lorenzi H."/>
            <person name="Orvis J."/>
            <person name="Puiu D."/>
            <person name="Melake-Berhan A."/>
            <person name="Jones K.M."/>
            <person name="Redman J."/>
            <person name="Chen G."/>
            <person name="Cahoon E.B."/>
            <person name="Gedil M."/>
            <person name="Stanke M."/>
            <person name="Haas B.J."/>
            <person name="Wortman J.R."/>
            <person name="Fraser-Liggett C.M."/>
            <person name="Ravel J."/>
            <person name="Rabinowicz P.D."/>
        </authorList>
    </citation>
    <scope>NUCLEOTIDE SEQUENCE [LARGE SCALE GENOMIC DNA]</scope>
    <source>
        <strain evidence="2">cv. Hale</strain>
    </source>
</reference>
<protein>
    <submittedName>
        <fullName evidence="1">Uncharacterized protein</fullName>
    </submittedName>
</protein>